<gene>
    <name evidence="2" type="ORF">UFOPK3543_00336</name>
    <name evidence="3" type="ORF">UFOPK3967_03043</name>
</gene>
<dbReference type="AlphaFoldDB" id="A0A6J7RAF8"/>
<sequence>MKRSQDVDFDALLNSLNTDQVEDHKPEHAAWSDFDDDGAPAGDED</sequence>
<evidence type="ECO:0000313" key="2">
    <source>
        <dbReference type="EMBL" id="CAB4892020.1"/>
    </source>
</evidence>
<evidence type="ECO:0000256" key="1">
    <source>
        <dbReference type="SAM" id="MobiDB-lite"/>
    </source>
</evidence>
<name>A0A6J7RAF8_9ZZZZ</name>
<proteinExistence type="predicted"/>
<organism evidence="3">
    <name type="scientific">freshwater metagenome</name>
    <dbReference type="NCBI Taxonomy" id="449393"/>
    <lineage>
        <taxon>unclassified sequences</taxon>
        <taxon>metagenomes</taxon>
        <taxon>ecological metagenomes</taxon>
    </lineage>
</organism>
<evidence type="ECO:0000313" key="3">
    <source>
        <dbReference type="EMBL" id="CAB5025805.1"/>
    </source>
</evidence>
<accession>A0A6J7RAF8</accession>
<dbReference type="EMBL" id="CAFBMH010000007">
    <property type="protein sequence ID" value="CAB4892020.1"/>
    <property type="molecule type" value="Genomic_DNA"/>
</dbReference>
<dbReference type="EMBL" id="CAFBOS010000297">
    <property type="protein sequence ID" value="CAB5025805.1"/>
    <property type="molecule type" value="Genomic_DNA"/>
</dbReference>
<protein>
    <submittedName>
        <fullName evidence="3">Unannotated protein</fullName>
    </submittedName>
</protein>
<feature type="region of interest" description="Disordered" evidence="1">
    <location>
        <begin position="17"/>
        <end position="45"/>
    </location>
</feature>
<feature type="compositionally biased region" description="Basic and acidic residues" evidence="1">
    <location>
        <begin position="21"/>
        <end position="30"/>
    </location>
</feature>
<reference evidence="3" key="1">
    <citation type="submission" date="2020-05" db="EMBL/GenBank/DDBJ databases">
        <authorList>
            <person name="Chiriac C."/>
            <person name="Salcher M."/>
            <person name="Ghai R."/>
            <person name="Kavagutti S V."/>
        </authorList>
    </citation>
    <scope>NUCLEOTIDE SEQUENCE</scope>
</reference>
<feature type="compositionally biased region" description="Acidic residues" evidence="1">
    <location>
        <begin position="33"/>
        <end position="45"/>
    </location>
</feature>